<feature type="compositionally biased region" description="Basic and acidic residues" evidence="1">
    <location>
        <begin position="157"/>
        <end position="172"/>
    </location>
</feature>
<dbReference type="InterPro" id="IPR009370">
    <property type="entry name" value="YutD-like"/>
</dbReference>
<feature type="region of interest" description="Disordered" evidence="1">
    <location>
        <begin position="134"/>
        <end position="210"/>
    </location>
</feature>
<accession>A0ABW5TIC1</accession>
<dbReference type="Pfam" id="PF06265">
    <property type="entry name" value="YutD-like"/>
    <property type="match status" value="1"/>
</dbReference>
<feature type="compositionally biased region" description="Polar residues" evidence="1">
    <location>
        <begin position="175"/>
        <end position="195"/>
    </location>
</feature>
<sequence>MTKEDNLTDELTAVLEEIVEETSQDSSKSKGLSFEQINETEFFIDGRQYRLVKEHRAGFDAEKLVERYSEVLARYDYIVGDWGYEQLRLKGFFDVENKRVLPDQRIDTLEDYLYEFCNFGCAYFVLERIGGKKEKAQTKKNKKRSSNTKRVRGQAHVSEKKETIAPHSEKKKMTIRQTKQTKNNPQQPTKQQANRSSKKEFTIRQRNEGE</sequence>
<dbReference type="EMBL" id="JBHUMO010000016">
    <property type="protein sequence ID" value="MFD2728430.1"/>
    <property type="molecule type" value="Genomic_DNA"/>
</dbReference>
<dbReference type="InterPro" id="IPR038141">
    <property type="entry name" value="YutD-like_sf"/>
</dbReference>
<dbReference type="RefSeq" id="WP_379979820.1">
    <property type="nucleotide sequence ID" value="NZ_JBHUMO010000016.1"/>
</dbReference>
<reference evidence="3" key="1">
    <citation type="journal article" date="2019" name="Int. J. Syst. Evol. Microbiol.">
        <title>The Global Catalogue of Microorganisms (GCM) 10K type strain sequencing project: providing services to taxonomists for standard genome sequencing and annotation.</title>
        <authorList>
            <consortium name="The Broad Institute Genomics Platform"/>
            <consortium name="The Broad Institute Genome Sequencing Center for Infectious Disease"/>
            <person name="Wu L."/>
            <person name="Ma J."/>
        </authorList>
    </citation>
    <scope>NUCLEOTIDE SEQUENCE [LARGE SCALE GENOMIC DNA]</scope>
    <source>
        <strain evidence="3">TISTR 932</strain>
    </source>
</reference>
<dbReference type="Gene3D" id="3.50.4.20">
    <property type="match status" value="1"/>
</dbReference>
<dbReference type="PIRSF" id="PIRSF012565">
    <property type="entry name" value="DUF1027"/>
    <property type="match status" value="1"/>
</dbReference>
<keyword evidence="3" id="KW-1185">Reference proteome</keyword>
<evidence type="ECO:0000256" key="1">
    <source>
        <dbReference type="SAM" id="MobiDB-lite"/>
    </source>
</evidence>
<feature type="compositionally biased region" description="Basic residues" evidence="1">
    <location>
        <begin position="138"/>
        <end position="153"/>
    </location>
</feature>
<evidence type="ECO:0000313" key="2">
    <source>
        <dbReference type="EMBL" id="MFD2728430.1"/>
    </source>
</evidence>
<gene>
    <name evidence="2" type="ORF">ACFSR0_03125</name>
</gene>
<protein>
    <submittedName>
        <fullName evidence="2">YutD family protein</fullName>
    </submittedName>
</protein>
<dbReference type="Proteomes" id="UP001597427">
    <property type="component" value="Unassembled WGS sequence"/>
</dbReference>
<organism evidence="2 3">
    <name type="scientific">Enterococcus camelliae</name>
    <dbReference type="NCBI Taxonomy" id="453959"/>
    <lineage>
        <taxon>Bacteria</taxon>
        <taxon>Bacillati</taxon>
        <taxon>Bacillota</taxon>
        <taxon>Bacilli</taxon>
        <taxon>Lactobacillales</taxon>
        <taxon>Enterococcaceae</taxon>
        <taxon>Enterococcus</taxon>
    </lineage>
</organism>
<name>A0ABW5TIC1_9ENTE</name>
<feature type="compositionally biased region" description="Basic and acidic residues" evidence="1">
    <location>
        <begin position="197"/>
        <end position="210"/>
    </location>
</feature>
<comment type="caution">
    <text evidence="2">The sequence shown here is derived from an EMBL/GenBank/DDBJ whole genome shotgun (WGS) entry which is preliminary data.</text>
</comment>
<proteinExistence type="predicted"/>
<evidence type="ECO:0000313" key="3">
    <source>
        <dbReference type="Proteomes" id="UP001597427"/>
    </source>
</evidence>